<evidence type="ECO:0000313" key="1">
    <source>
        <dbReference type="EMBL" id="EET87627.1"/>
    </source>
</evidence>
<sequence>MNYFTKEWYELCQKTSIHFPLKAMKEAESFSEEYFQQLYKQELAEWLRLQEEIALHKEKLGAVKESCISCEPFDREKLSQQFYQGFIHRQRYIKTILPEEILKEIADIRVCALDKASHKVIQAITLFCKNNEKLVNKTIKKYEKYYKKASKSFDRRIVENINFHDCGIIDVRQTEQYLLILFDNKYGFTDIDEIKFENYNIIKQDALLQNSRWLYDEMYKINDKYELHVLLQNKKMDLIDFIISADNITFRH</sequence>
<dbReference type="Proteomes" id="UP000004198">
    <property type="component" value="Unassembled WGS sequence"/>
</dbReference>
<reference evidence="1 2" key="1">
    <citation type="submission" date="2009-06" db="EMBL/GenBank/DDBJ databases">
        <title>The draft genome of Clostridium carboxidivorans P7.</title>
        <authorList>
            <consortium name="US DOE Joint Genome Institute (JGI-PGF)"/>
            <person name="Lucas S."/>
            <person name="Copeland A."/>
            <person name="Lapidus A."/>
            <person name="Glavina del Rio T."/>
            <person name="Tice H."/>
            <person name="Bruce D."/>
            <person name="Goodwin L."/>
            <person name="Pitluck S."/>
            <person name="Larimer F."/>
            <person name="Land M.L."/>
            <person name="Hauser L."/>
            <person name="Hemme C.L."/>
        </authorList>
    </citation>
    <scope>NUCLEOTIDE SEQUENCE [LARGE SCALE GENOMIC DNA]</scope>
    <source>
        <strain evidence="1 2">P7</strain>
    </source>
</reference>
<dbReference type="EMBL" id="ACVI01000026">
    <property type="protein sequence ID" value="EET87627.1"/>
    <property type="molecule type" value="Genomic_DNA"/>
</dbReference>
<dbReference type="STRING" id="536227.Ccar_16360"/>
<evidence type="ECO:0008006" key="3">
    <source>
        <dbReference type="Google" id="ProtNLM"/>
    </source>
</evidence>
<gene>
    <name evidence="1" type="ORF">CcarbDRAFT_1909</name>
</gene>
<comment type="caution">
    <text evidence="1">The sequence shown here is derived from an EMBL/GenBank/DDBJ whole genome shotgun (WGS) entry which is preliminary data.</text>
</comment>
<dbReference type="PATRIC" id="fig|536227.13.peg.3432"/>
<dbReference type="eggNOG" id="ENOG50309UT">
    <property type="taxonomic scope" value="Bacteria"/>
</dbReference>
<name>C6PSZ2_9CLOT</name>
<dbReference type="OrthoDB" id="2563891at2"/>
<protein>
    <recommendedName>
        <fullName evidence="3">DUF4085 domain-containing protein</fullName>
    </recommendedName>
</protein>
<dbReference type="Pfam" id="PF13315">
    <property type="entry name" value="DUF4085"/>
    <property type="match status" value="1"/>
</dbReference>
<organism evidence="1 2">
    <name type="scientific">Clostridium carboxidivorans P7</name>
    <dbReference type="NCBI Taxonomy" id="536227"/>
    <lineage>
        <taxon>Bacteria</taxon>
        <taxon>Bacillati</taxon>
        <taxon>Bacillota</taxon>
        <taxon>Clostridia</taxon>
        <taxon>Eubacteriales</taxon>
        <taxon>Clostridiaceae</taxon>
        <taxon>Clostridium</taxon>
    </lineage>
</organism>
<dbReference type="KEGG" id="cck:Ccar_16360"/>
<evidence type="ECO:0000313" key="2">
    <source>
        <dbReference type="Proteomes" id="UP000004198"/>
    </source>
</evidence>
<dbReference type="AlphaFoldDB" id="C6PSZ2"/>
<proteinExistence type="predicted"/>
<dbReference type="RefSeq" id="WP_007060794.1">
    <property type="nucleotide sequence ID" value="NZ_ACVI01000026.1"/>
</dbReference>
<dbReference type="InterPro" id="IPR025144">
    <property type="entry name" value="DUF4085"/>
</dbReference>
<accession>C6PSZ2</accession>
<keyword evidence="2" id="KW-1185">Reference proteome</keyword>